<dbReference type="SUPFAM" id="SSF144083">
    <property type="entry name" value="Magnesium transport protein CorA, transmembrane region"/>
    <property type="match status" value="1"/>
</dbReference>
<feature type="region of interest" description="Disordered" evidence="6">
    <location>
        <begin position="687"/>
        <end position="716"/>
    </location>
</feature>
<feature type="transmembrane region" description="Helical" evidence="7">
    <location>
        <begin position="1033"/>
        <end position="1056"/>
    </location>
</feature>
<keyword evidence="2 7" id="KW-0812">Transmembrane</keyword>
<evidence type="ECO:0000256" key="2">
    <source>
        <dbReference type="ARBA" id="ARBA00022692"/>
    </source>
</evidence>
<dbReference type="InterPro" id="IPR002110">
    <property type="entry name" value="Ankyrin_rpt"/>
</dbReference>
<evidence type="ECO:0000256" key="1">
    <source>
        <dbReference type="ARBA" id="ARBA00004141"/>
    </source>
</evidence>
<dbReference type="OrthoDB" id="341259at2759"/>
<comment type="subcellular location">
    <subcellularLocation>
        <location evidence="1">Membrane</location>
        <topology evidence="1">Multi-pass membrane protein</topology>
    </subcellularLocation>
</comment>
<dbReference type="Gene3D" id="3.40.50.1820">
    <property type="entry name" value="alpha/beta hydrolase"/>
    <property type="match status" value="1"/>
</dbReference>
<sequence>MLPKSFPFARIMSFNYAWKQRQTTFRIRNDAAYRLLKALAEDREDHLRFPPRPIIFIGHSFGGVVIQTALVLAEQEKFVPYIPRNIDLMWQKKKETRSEILNATVGVIFLATPFKITKLIREGWADVGVDLASSHSTTSESQTMMQEQLEKANARNPKSNKVSDQFNLDFLATARDEHYRLACFYEYHQRSPKGSSFLDEDSSTLPGYPKIPLMANHSSMSKFPSANDQSYRVVVDAIKGFLDFAPTRQLWKAVRYGRIRAVQMMLNLGADPNLQDIEGESALHKAVRCEGNFARVIETLLAPFISRGADIDLKDVEQRTALSIAESESQGDIARFLRRNGATREFWDMKKIGDEHPLDKIYMDGPSQGSNIERRWDLAVLDSNCEDACRKSTLSITHFIRCASGTLDRYRSKTSVFDALYDEDSSKEIIGNALTKYQELNDMDTKSASFTWYHLPANNMAWVEKLFTIIFKNWLDKDAAEAIMSLRSLSGEQHRLNTSNFLYMRPDCRTVDLKFEAKKEQMANQSFDMEQKVALKLFMPYLHYEKSTTQAEMRKWMDQSRKSYDRQAIFKQKPSETTLIIPLSDQNTEITDSSNTSSNSQESDSEDEQYPVSESDAEPEKGVFFGDFISKCRKDPPEQYLISGYLNKEPPLHMRRSLDQFYYISKLDDMIDYLDMDQVVYKHFDKKMPNKKKSQPSTSPSGSWETETPMSESLGSVTSENLYLETEAFKGLRQKWEKESKTTEEHPIVIIDQLWLWVIDGDTIITSFPQASEPSPNGIFERIEEKLKGSEVNNICDLASLIIDECAGFLDPGRAPENIAILDIYDETISDAMKQQVEFSDRFTETVLISAVREEYHNLRKVGKHFGMEQELRLKYKEKAGSILSVDFDQSSLSIIEEAELLREIRDAKEELNIIKRILEQQDRVIEKGFRPVATATKDDEAVKKFNGGSMPAAQGTFQIPLMTCKLNHQKNAETIHSTIQNSLESVKAMLERADEVCDGLKTLLDLKQKEINVQEARATRQIAQGNEKQSKIILIFTIVTIVFMPLSFLASFFALNVDGFPRSVGGGVEFELPWVAGLICKLNSLGIPLSFAEIADFEYSWCDCGIRRAFRDRSLLLRRAEWKRTSPQSAALFVQGIYVSGILAGY</sequence>
<dbReference type="Gene3D" id="1.25.40.20">
    <property type="entry name" value="Ankyrin repeat-containing domain"/>
    <property type="match status" value="1"/>
</dbReference>
<dbReference type="InterPro" id="IPR050829">
    <property type="entry name" value="CorA_MIT"/>
</dbReference>
<feature type="compositionally biased region" description="Low complexity" evidence="6">
    <location>
        <begin position="587"/>
        <end position="602"/>
    </location>
</feature>
<dbReference type="AlphaFoldDB" id="A0A2J6RHA8"/>
<dbReference type="InterPro" id="IPR045863">
    <property type="entry name" value="CorA_TM1_TM2"/>
</dbReference>
<dbReference type="Pfam" id="PF01544">
    <property type="entry name" value="CorA"/>
    <property type="match status" value="1"/>
</dbReference>
<dbReference type="GO" id="GO:0046873">
    <property type="term" value="F:metal ion transmembrane transporter activity"/>
    <property type="evidence" value="ECO:0007669"/>
    <property type="project" value="InterPro"/>
</dbReference>
<organism evidence="8 9">
    <name type="scientific">Hyaloscypha variabilis (strain UAMH 11265 / GT02V1 / F)</name>
    <name type="common">Meliniomyces variabilis</name>
    <dbReference type="NCBI Taxonomy" id="1149755"/>
    <lineage>
        <taxon>Eukaryota</taxon>
        <taxon>Fungi</taxon>
        <taxon>Dikarya</taxon>
        <taxon>Ascomycota</taxon>
        <taxon>Pezizomycotina</taxon>
        <taxon>Leotiomycetes</taxon>
        <taxon>Helotiales</taxon>
        <taxon>Hyaloscyphaceae</taxon>
        <taxon>Hyaloscypha</taxon>
        <taxon>Hyaloscypha variabilis</taxon>
    </lineage>
</organism>
<accession>A0A2J6RHA8</accession>
<dbReference type="InterPro" id="IPR029058">
    <property type="entry name" value="AB_hydrolase_fold"/>
</dbReference>
<dbReference type="Pfam" id="PF12796">
    <property type="entry name" value="Ank_2"/>
    <property type="match status" value="1"/>
</dbReference>
<evidence type="ECO:0000256" key="6">
    <source>
        <dbReference type="SAM" id="MobiDB-lite"/>
    </source>
</evidence>
<dbReference type="SUPFAM" id="SSF48403">
    <property type="entry name" value="Ankyrin repeat"/>
    <property type="match status" value="1"/>
</dbReference>
<evidence type="ECO:0000256" key="5">
    <source>
        <dbReference type="SAM" id="Coils"/>
    </source>
</evidence>
<protein>
    <submittedName>
        <fullName evidence="8">Uncharacterized protein</fullName>
    </submittedName>
</protein>
<keyword evidence="3 7" id="KW-1133">Transmembrane helix</keyword>
<keyword evidence="5" id="KW-0175">Coiled coil</keyword>
<evidence type="ECO:0000256" key="3">
    <source>
        <dbReference type="ARBA" id="ARBA00022989"/>
    </source>
</evidence>
<feature type="compositionally biased region" description="Polar residues" evidence="6">
    <location>
        <begin position="695"/>
        <end position="716"/>
    </location>
</feature>
<dbReference type="InterPro" id="IPR036770">
    <property type="entry name" value="Ankyrin_rpt-contain_sf"/>
</dbReference>
<gene>
    <name evidence="8" type="ORF">L207DRAFT_58402</name>
</gene>
<evidence type="ECO:0000313" key="9">
    <source>
        <dbReference type="Proteomes" id="UP000235786"/>
    </source>
</evidence>
<dbReference type="Proteomes" id="UP000235786">
    <property type="component" value="Unassembled WGS sequence"/>
</dbReference>
<dbReference type="Gene3D" id="1.20.58.340">
    <property type="entry name" value="Magnesium transport protein CorA, transmembrane region"/>
    <property type="match status" value="1"/>
</dbReference>
<name>A0A2J6RHA8_HYAVF</name>
<feature type="region of interest" description="Disordered" evidence="6">
    <location>
        <begin position="581"/>
        <end position="618"/>
    </location>
</feature>
<dbReference type="PANTHER" id="PTHR47685">
    <property type="entry name" value="MAGNESIUM TRANSPORT PROTEIN CORA"/>
    <property type="match status" value="1"/>
</dbReference>
<reference evidence="8 9" key="1">
    <citation type="submission" date="2016-04" db="EMBL/GenBank/DDBJ databases">
        <title>A degradative enzymes factory behind the ericoid mycorrhizal symbiosis.</title>
        <authorList>
            <consortium name="DOE Joint Genome Institute"/>
            <person name="Martino E."/>
            <person name="Morin E."/>
            <person name="Grelet G."/>
            <person name="Kuo A."/>
            <person name="Kohler A."/>
            <person name="Daghino S."/>
            <person name="Barry K."/>
            <person name="Choi C."/>
            <person name="Cichocki N."/>
            <person name="Clum A."/>
            <person name="Copeland A."/>
            <person name="Hainaut M."/>
            <person name="Haridas S."/>
            <person name="Labutti K."/>
            <person name="Lindquist E."/>
            <person name="Lipzen A."/>
            <person name="Khouja H.-R."/>
            <person name="Murat C."/>
            <person name="Ohm R."/>
            <person name="Olson A."/>
            <person name="Spatafora J."/>
            <person name="Veneault-Fourrey C."/>
            <person name="Henrissat B."/>
            <person name="Grigoriev I."/>
            <person name="Martin F."/>
            <person name="Perotto S."/>
        </authorList>
    </citation>
    <scope>NUCLEOTIDE SEQUENCE [LARGE SCALE GENOMIC DNA]</scope>
    <source>
        <strain evidence="8 9">F</strain>
    </source>
</reference>
<keyword evidence="4 7" id="KW-0472">Membrane</keyword>
<feature type="coiled-coil region" evidence="5">
    <location>
        <begin position="898"/>
        <end position="925"/>
    </location>
</feature>
<keyword evidence="9" id="KW-1185">Reference proteome</keyword>
<dbReference type="GO" id="GO:0016020">
    <property type="term" value="C:membrane"/>
    <property type="evidence" value="ECO:0007669"/>
    <property type="project" value="UniProtKB-SubCell"/>
</dbReference>
<evidence type="ECO:0000313" key="8">
    <source>
        <dbReference type="EMBL" id="PMD37903.1"/>
    </source>
</evidence>
<proteinExistence type="predicted"/>
<dbReference type="PANTHER" id="PTHR47685:SF1">
    <property type="entry name" value="MAGNESIUM TRANSPORT PROTEIN CORA"/>
    <property type="match status" value="1"/>
</dbReference>
<evidence type="ECO:0000256" key="7">
    <source>
        <dbReference type="SAM" id="Phobius"/>
    </source>
</evidence>
<dbReference type="SUPFAM" id="SSF53474">
    <property type="entry name" value="alpha/beta-Hydrolases"/>
    <property type="match status" value="1"/>
</dbReference>
<evidence type="ECO:0000256" key="4">
    <source>
        <dbReference type="ARBA" id="ARBA00023136"/>
    </source>
</evidence>
<dbReference type="EMBL" id="KZ613948">
    <property type="protein sequence ID" value="PMD37903.1"/>
    <property type="molecule type" value="Genomic_DNA"/>
</dbReference>
<dbReference type="InterPro" id="IPR002523">
    <property type="entry name" value="MgTranspt_CorA/ZnTranspt_ZntB"/>
</dbReference>